<sequence>MKVPRLHPDTIEEVRQRVDIVDIISEYVVLQKRGRDFKGLCPFHNEKSPSFSVSQDKQVYYCFGCGEGGNSYKFLMEIGKQSFAEVVLDLARRYQIEVKTVEPEQRKEIQRQLSVREELHLILSVTASFYQHALHQSQGELALIYLLEQRNLDETTINSFQLGYAPAGWETLYRYLVETKRYPVNFVEQAGLIKPRKNGSGYYDVFRDRLIIPIADLKGKIIGFGSRSLRDEDQPKYLNSPETPLFNKSKTLFALDKARTSISRSDCAVVVEGYFDAIALHEAGIDNVVASLGTAFTQDQLKQLLRFTPSKKVILNFDADHAGKKATERAIAEVEDLVYSGVVQLRILNLPDGKDADEFVKSRDDGAVMYFQALENAPLWLDWLINRLLADKDLKAADEFQRAAAGMIKLLNKLQDANQRNHYLTHCAELLSQGDARLLLQNLTTLKSQTRSVRPKYHHNSSYKEKRNTSASPKFTVASTPESELLEQAEELLLRIYIHCPRYRDKIIDRLEDKNLLFTLAHHRFLWQQIIAIEDELPERSFGDTNPLLRELHNHSLDFPATMTGVTQLFNLDEKTQEDVFRADIRIDEAIASLEQVNYQKREIYCNQQLQNLNPTTDLELMKYYLEEIQTAKKAIVKLEQIRLNFSQDPVL</sequence>
<protein>
    <recommendedName>
        <fullName evidence="12 13">DNA primase</fullName>
        <ecNumber evidence="12">2.7.7.101</ecNumber>
    </recommendedName>
</protein>
<dbReference type="InterPro" id="IPR030846">
    <property type="entry name" value="DnaG_bac"/>
</dbReference>
<evidence type="ECO:0000313" key="18">
    <source>
        <dbReference type="Proteomes" id="UP000729733"/>
    </source>
</evidence>
<keyword evidence="4 12" id="KW-0548">Nucleotidyltransferase</keyword>
<dbReference type="HAMAP" id="MF_00974">
    <property type="entry name" value="DNA_primase_DnaG"/>
    <property type="match status" value="1"/>
</dbReference>
<comment type="caution">
    <text evidence="17">The sequence shown here is derived from an EMBL/GenBank/DDBJ whole genome shotgun (WGS) entry which is preliminary data.</text>
</comment>
<dbReference type="PROSITE" id="PS50880">
    <property type="entry name" value="TOPRIM"/>
    <property type="match status" value="1"/>
</dbReference>
<comment type="function">
    <text evidence="12 13">RNA polymerase that catalyzes the synthesis of short RNA molecules used as primers for DNA polymerase during DNA replication.</text>
</comment>
<proteinExistence type="inferred from homology"/>
<evidence type="ECO:0000256" key="5">
    <source>
        <dbReference type="ARBA" id="ARBA00022705"/>
    </source>
</evidence>
<dbReference type="Gene3D" id="3.90.580.10">
    <property type="entry name" value="Zinc finger, CHC2-type domain"/>
    <property type="match status" value="1"/>
</dbReference>
<dbReference type="GO" id="GO:0003899">
    <property type="term" value="F:DNA-directed RNA polymerase activity"/>
    <property type="evidence" value="ECO:0007669"/>
    <property type="project" value="UniProtKB-UniRule"/>
</dbReference>
<dbReference type="Pfam" id="PF01807">
    <property type="entry name" value="Zn_ribbon_DnaG"/>
    <property type="match status" value="1"/>
</dbReference>
<dbReference type="InterPro" id="IPR050219">
    <property type="entry name" value="DnaG_primase"/>
</dbReference>
<dbReference type="GO" id="GO:0000428">
    <property type="term" value="C:DNA-directed RNA polymerase complex"/>
    <property type="evidence" value="ECO:0007669"/>
    <property type="project" value="UniProtKB-KW"/>
</dbReference>
<dbReference type="PANTHER" id="PTHR30313:SF2">
    <property type="entry name" value="DNA PRIMASE"/>
    <property type="match status" value="1"/>
</dbReference>
<dbReference type="GO" id="GO:0006269">
    <property type="term" value="P:DNA replication, synthesis of primer"/>
    <property type="evidence" value="ECO:0007669"/>
    <property type="project" value="UniProtKB-UniRule"/>
</dbReference>
<dbReference type="SMART" id="SM00493">
    <property type="entry name" value="TOPRIM"/>
    <property type="match status" value="1"/>
</dbReference>
<dbReference type="Pfam" id="PF10410">
    <property type="entry name" value="DnaB_bind"/>
    <property type="match status" value="1"/>
</dbReference>
<evidence type="ECO:0000256" key="12">
    <source>
        <dbReference type="HAMAP-Rule" id="MF_00974"/>
    </source>
</evidence>
<evidence type="ECO:0000256" key="1">
    <source>
        <dbReference type="ARBA" id="ARBA00022478"/>
    </source>
</evidence>
<keyword evidence="11 12" id="KW-0804">Transcription</keyword>
<dbReference type="PANTHER" id="PTHR30313">
    <property type="entry name" value="DNA PRIMASE"/>
    <property type="match status" value="1"/>
</dbReference>
<reference evidence="17" key="1">
    <citation type="journal article" date="2021" name="Antonie Van Leeuwenhoek">
        <title>Draft genome and description of Waterburya agarophytonicola gen. nov. sp. nov. (Pleurocapsales, Cyanobacteria): a seaweed symbiont.</title>
        <authorList>
            <person name="Bonthond G."/>
            <person name="Shalygin S."/>
            <person name="Bayer T."/>
            <person name="Weinberger F."/>
        </authorList>
    </citation>
    <scope>NUCLEOTIDE SEQUENCE</scope>
    <source>
        <strain evidence="17">KI4</strain>
    </source>
</reference>
<dbReference type="Gene3D" id="3.40.1360.10">
    <property type="match status" value="1"/>
</dbReference>
<accession>A0A964FHI4</accession>
<evidence type="ECO:0000256" key="2">
    <source>
        <dbReference type="ARBA" id="ARBA00022515"/>
    </source>
</evidence>
<evidence type="ECO:0000313" key="17">
    <source>
        <dbReference type="EMBL" id="MCC0177523.1"/>
    </source>
</evidence>
<evidence type="ECO:0000256" key="3">
    <source>
        <dbReference type="ARBA" id="ARBA00022679"/>
    </source>
</evidence>
<dbReference type="CDD" id="cd03364">
    <property type="entry name" value="TOPRIM_DnaG_primases"/>
    <property type="match status" value="1"/>
</dbReference>
<keyword evidence="18" id="KW-1185">Reference proteome</keyword>
<dbReference type="SMART" id="SM00400">
    <property type="entry name" value="ZnF_CHCC"/>
    <property type="match status" value="1"/>
</dbReference>
<dbReference type="InterPro" id="IPR037068">
    <property type="entry name" value="DNA_primase_core_N_sf"/>
</dbReference>
<evidence type="ECO:0000256" key="6">
    <source>
        <dbReference type="ARBA" id="ARBA00022723"/>
    </source>
</evidence>
<comment type="cofactor">
    <cofactor evidence="12 13 14">
        <name>Zn(2+)</name>
        <dbReference type="ChEBI" id="CHEBI:29105"/>
    </cofactor>
    <text evidence="12 13 14">Binds 1 zinc ion per monomer.</text>
</comment>
<evidence type="ECO:0000256" key="13">
    <source>
        <dbReference type="PIRNR" id="PIRNR002811"/>
    </source>
</evidence>
<dbReference type="Pfam" id="PF08275">
    <property type="entry name" value="DNAG_N"/>
    <property type="match status" value="1"/>
</dbReference>
<evidence type="ECO:0000256" key="15">
    <source>
        <dbReference type="SAM" id="MobiDB-lite"/>
    </source>
</evidence>
<organism evidence="17 18">
    <name type="scientific">Waterburya agarophytonicola KI4</name>
    <dbReference type="NCBI Taxonomy" id="2874699"/>
    <lineage>
        <taxon>Bacteria</taxon>
        <taxon>Bacillati</taxon>
        <taxon>Cyanobacteriota</taxon>
        <taxon>Cyanophyceae</taxon>
        <taxon>Pleurocapsales</taxon>
        <taxon>Hyellaceae</taxon>
        <taxon>Waterburya</taxon>
        <taxon>Waterburya agarophytonicola</taxon>
    </lineage>
</organism>
<dbReference type="InterPro" id="IPR013264">
    <property type="entry name" value="DNAG_N"/>
</dbReference>
<dbReference type="GO" id="GO:0008270">
    <property type="term" value="F:zinc ion binding"/>
    <property type="evidence" value="ECO:0007669"/>
    <property type="project" value="UniProtKB-UniRule"/>
</dbReference>
<keyword evidence="10 12" id="KW-0238">DNA-binding</keyword>
<evidence type="ECO:0000256" key="7">
    <source>
        <dbReference type="ARBA" id="ARBA00022771"/>
    </source>
</evidence>
<name>A0A964FHI4_9CYAN</name>
<dbReference type="SUPFAM" id="SSF57783">
    <property type="entry name" value="Zinc beta-ribbon"/>
    <property type="match status" value="1"/>
</dbReference>
<keyword evidence="7 12" id="KW-0863">Zinc-finger</keyword>
<evidence type="ECO:0000259" key="16">
    <source>
        <dbReference type="PROSITE" id="PS50880"/>
    </source>
</evidence>
<dbReference type="EC" id="2.7.7.101" evidence="12"/>
<dbReference type="InterPro" id="IPR019475">
    <property type="entry name" value="DNA_primase_DnaB-bd"/>
</dbReference>
<evidence type="ECO:0000256" key="4">
    <source>
        <dbReference type="ARBA" id="ARBA00022695"/>
    </source>
</evidence>
<dbReference type="FunFam" id="3.90.580.10:FF:000001">
    <property type="entry name" value="DNA primase"/>
    <property type="match status" value="1"/>
</dbReference>
<feature type="zinc finger region" description="CHC2-type" evidence="12 14">
    <location>
        <begin position="41"/>
        <end position="65"/>
    </location>
</feature>
<evidence type="ECO:0000256" key="10">
    <source>
        <dbReference type="ARBA" id="ARBA00023125"/>
    </source>
</evidence>
<gene>
    <name evidence="12" type="primary">dnaG</name>
    <name evidence="17" type="ORF">I4641_11090</name>
</gene>
<dbReference type="NCBIfam" id="TIGR01391">
    <property type="entry name" value="dnaG"/>
    <property type="match status" value="1"/>
</dbReference>
<comment type="domain">
    <text evidence="12">Contains an N-terminal zinc-binding domain, a central core domain that contains the primase activity, and a C-terminal DnaB-binding domain.</text>
</comment>
<dbReference type="SUPFAM" id="SSF56731">
    <property type="entry name" value="DNA primase core"/>
    <property type="match status" value="1"/>
</dbReference>
<evidence type="ECO:0000256" key="9">
    <source>
        <dbReference type="ARBA" id="ARBA00022842"/>
    </source>
</evidence>
<dbReference type="InterPro" id="IPR006171">
    <property type="entry name" value="TOPRIM_dom"/>
</dbReference>
<keyword evidence="2 12" id="KW-0639">Primosome</keyword>
<dbReference type="RefSeq" id="WP_229640585.1">
    <property type="nucleotide sequence ID" value="NZ_JADWDC010000023.1"/>
</dbReference>
<keyword evidence="5 12" id="KW-0235">DNA replication</keyword>
<comment type="catalytic activity">
    <reaction evidence="12">
        <text>ssDNA + n NTP = ssDNA/pppN(pN)n-1 hybrid + (n-1) diphosphate.</text>
        <dbReference type="EC" id="2.7.7.101"/>
    </reaction>
</comment>
<comment type="subunit">
    <text evidence="12">Monomer. Interacts with DnaB.</text>
</comment>
<dbReference type="InterPro" id="IPR006295">
    <property type="entry name" value="DNA_primase_DnaG"/>
</dbReference>
<dbReference type="AlphaFoldDB" id="A0A964FHI4"/>
<evidence type="ECO:0000256" key="14">
    <source>
        <dbReference type="PIRSR" id="PIRSR002811-1"/>
    </source>
</evidence>
<comment type="similarity">
    <text evidence="12 13">Belongs to the DnaG primase family.</text>
</comment>
<dbReference type="InterPro" id="IPR034151">
    <property type="entry name" value="TOPRIM_DnaG_bac"/>
</dbReference>
<dbReference type="GO" id="GO:1990077">
    <property type="term" value="C:primosome complex"/>
    <property type="evidence" value="ECO:0007669"/>
    <property type="project" value="UniProtKB-KW"/>
</dbReference>
<dbReference type="InterPro" id="IPR002694">
    <property type="entry name" value="Znf_CHC2"/>
</dbReference>
<keyword evidence="3 12" id="KW-0808">Transferase</keyword>
<feature type="domain" description="Toprim" evidence="16">
    <location>
        <begin position="266"/>
        <end position="349"/>
    </location>
</feature>
<dbReference type="EMBL" id="JADWDC010000023">
    <property type="protein sequence ID" value="MCC0177523.1"/>
    <property type="molecule type" value="Genomic_DNA"/>
</dbReference>
<dbReference type="Pfam" id="PF13155">
    <property type="entry name" value="Toprim_2"/>
    <property type="match status" value="1"/>
</dbReference>
<keyword evidence="8 12" id="KW-0862">Zinc</keyword>
<dbReference type="InterPro" id="IPR036977">
    <property type="entry name" value="DNA_primase_Znf_CHC2"/>
</dbReference>
<keyword evidence="6 12" id="KW-0479">Metal-binding</keyword>
<dbReference type="Gene3D" id="3.90.980.10">
    <property type="entry name" value="DNA primase, catalytic core, N-terminal domain"/>
    <property type="match status" value="1"/>
</dbReference>
<evidence type="ECO:0000256" key="11">
    <source>
        <dbReference type="ARBA" id="ARBA00023163"/>
    </source>
</evidence>
<feature type="region of interest" description="Disordered" evidence="15">
    <location>
        <begin position="454"/>
        <end position="476"/>
    </location>
</feature>
<evidence type="ECO:0000256" key="8">
    <source>
        <dbReference type="ARBA" id="ARBA00022833"/>
    </source>
</evidence>
<dbReference type="GO" id="GO:0003677">
    <property type="term" value="F:DNA binding"/>
    <property type="evidence" value="ECO:0007669"/>
    <property type="project" value="UniProtKB-KW"/>
</dbReference>
<dbReference type="GO" id="GO:0005737">
    <property type="term" value="C:cytoplasm"/>
    <property type="evidence" value="ECO:0007669"/>
    <property type="project" value="TreeGrafter"/>
</dbReference>
<keyword evidence="9" id="KW-0460">Magnesium</keyword>
<keyword evidence="1 12" id="KW-0240">DNA-directed RNA polymerase</keyword>
<dbReference type="PIRSF" id="PIRSF002811">
    <property type="entry name" value="DnaG"/>
    <property type="match status" value="1"/>
</dbReference>
<dbReference type="Proteomes" id="UP000729733">
    <property type="component" value="Unassembled WGS sequence"/>
</dbReference>
<dbReference type="FunFam" id="3.40.1360.10:FF:000002">
    <property type="entry name" value="DNA primase"/>
    <property type="match status" value="1"/>
</dbReference>